<evidence type="ECO:0000256" key="1">
    <source>
        <dbReference type="SAM" id="MobiDB-lite"/>
    </source>
</evidence>
<dbReference type="AlphaFoldDB" id="A0A6L2J0A6"/>
<evidence type="ECO:0000313" key="2">
    <source>
        <dbReference type="EMBL" id="GEU30216.1"/>
    </source>
</evidence>
<proteinExistence type="predicted"/>
<dbReference type="EMBL" id="BKCJ010000138">
    <property type="protein sequence ID" value="GEU30216.1"/>
    <property type="molecule type" value="Genomic_DNA"/>
</dbReference>
<feature type="region of interest" description="Disordered" evidence="1">
    <location>
        <begin position="384"/>
        <end position="403"/>
    </location>
</feature>
<organism evidence="2">
    <name type="scientific">Tanacetum cinerariifolium</name>
    <name type="common">Dalmatian daisy</name>
    <name type="synonym">Chrysanthemum cinerariifolium</name>
    <dbReference type="NCBI Taxonomy" id="118510"/>
    <lineage>
        <taxon>Eukaryota</taxon>
        <taxon>Viridiplantae</taxon>
        <taxon>Streptophyta</taxon>
        <taxon>Embryophyta</taxon>
        <taxon>Tracheophyta</taxon>
        <taxon>Spermatophyta</taxon>
        <taxon>Magnoliopsida</taxon>
        <taxon>eudicotyledons</taxon>
        <taxon>Gunneridae</taxon>
        <taxon>Pentapetalae</taxon>
        <taxon>asterids</taxon>
        <taxon>campanulids</taxon>
        <taxon>Asterales</taxon>
        <taxon>Asteraceae</taxon>
        <taxon>Asteroideae</taxon>
        <taxon>Anthemideae</taxon>
        <taxon>Anthemidinae</taxon>
        <taxon>Tanacetum</taxon>
    </lineage>
</organism>
<dbReference type="PANTHER" id="PTHR33067:SF9">
    <property type="entry name" value="RNA-DIRECTED DNA POLYMERASE"/>
    <property type="match status" value="1"/>
</dbReference>
<comment type="caution">
    <text evidence="2">The sequence shown here is derived from an EMBL/GenBank/DDBJ whole genome shotgun (WGS) entry which is preliminary data.</text>
</comment>
<name>A0A6L2J0A6_TANCI</name>
<gene>
    <name evidence="2" type="ORF">Tci_002194</name>
</gene>
<protein>
    <submittedName>
        <fullName evidence="2">MAK10-like protein</fullName>
    </submittedName>
</protein>
<accession>A0A6L2J0A6</accession>
<dbReference type="PANTHER" id="PTHR33067">
    <property type="entry name" value="RNA-DIRECTED DNA POLYMERASE-RELATED"/>
    <property type="match status" value="1"/>
</dbReference>
<sequence>MRILSKPSLEGYRNTIELLIGNNVLRNRNAKESWALLEDHALYDNESWNNPRDFAKPVKAIALPQDVLSTSDRRLIELENQVQRLMEAYLASTQPAQVKKSLPHVRSTVVLTTLSITWKIPNKPLLNTHPRVSMKQEVSGILSSPSKTILVTPIIHHGEVTQTLGLVSNFMASQDPRLSKFEADFKQQQSEMTNKTDTMLKSIIDRIARALPSDMVKNPKLSASSVLSACSYQTIDPQCSSYPSTSINAIKAYSKEANISQASLLQTGMGIKPELRTRKNGSAFVQRELPVKMEDPRLFTLPCRLRGSKPFDTLADLESCVKIIPPYLFKKINVELLEETGHVFGLADKTKSCPVGIVKDIEVHTEKLKQLNDFYVIDIKKDPQNPSASRKRIPSYSQCSYRL</sequence>
<reference evidence="2" key="1">
    <citation type="journal article" date="2019" name="Sci. Rep.">
        <title>Draft genome of Tanacetum cinerariifolium, the natural source of mosquito coil.</title>
        <authorList>
            <person name="Yamashiro T."/>
            <person name="Shiraishi A."/>
            <person name="Satake H."/>
            <person name="Nakayama K."/>
        </authorList>
    </citation>
    <scope>NUCLEOTIDE SEQUENCE</scope>
</reference>